<feature type="transmembrane region" description="Helical" evidence="7">
    <location>
        <begin position="225"/>
        <end position="250"/>
    </location>
</feature>
<name>A0A1I4IN47_9ACTN</name>
<keyword evidence="2" id="KW-1003">Cell membrane</keyword>
<feature type="transmembrane region" description="Helical" evidence="7">
    <location>
        <begin position="151"/>
        <end position="171"/>
    </location>
</feature>
<evidence type="ECO:0000256" key="2">
    <source>
        <dbReference type="ARBA" id="ARBA00022475"/>
    </source>
</evidence>
<keyword evidence="3 7" id="KW-0812">Transmembrane</keyword>
<organism evidence="8 9">
    <name type="scientific">Geodermatophilus ruber</name>
    <dbReference type="NCBI Taxonomy" id="504800"/>
    <lineage>
        <taxon>Bacteria</taxon>
        <taxon>Bacillati</taxon>
        <taxon>Actinomycetota</taxon>
        <taxon>Actinomycetes</taxon>
        <taxon>Geodermatophilales</taxon>
        <taxon>Geodermatophilaceae</taxon>
        <taxon>Geodermatophilus</taxon>
    </lineage>
</organism>
<dbReference type="GO" id="GO:0005886">
    <property type="term" value="C:plasma membrane"/>
    <property type="evidence" value="ECO:0007669"/>
    <property type="project" value="UniProtKB-SubCell"/>
</dbReference>
<gene>
    <name evidence="8" type="ORF">SAMN04488085_11360</name>
</gene>
<dbReference type="PANTHER" id="PTHR39087:SF2">
    <property type="entry name" value="UPF0104 MEMBRANE PROTEIN MJ1595"/>
    <property type="match status" value="1"/>
</dbReference>
<reference evidence="8 9" key="1">
    <citation type="submission" date="2016-10" db="EMBL/GenBank/DDBJ databases">
        <authorList>
            <person name="de Groot N.N."/>
        </authorList>
    </citation>
    <scope>NUCLEOTIDE SEQUENCE [LARGE SCALE GENOMIC DNA]</scope>
    <source>
        <strain evidence="8 9">DSM 45317</strain>
    </source>
</reference>
<accession>A0A1I4IN47</accession>
<feature type="transmembrane region" description="Helical" evidence="7">
    <location>
        <begin position="36"/>
        <end position="55"/>
    </location>
</feature>
<evidence type="ECO:0000313" key="8">
    <source>
        <dbReference type="EMBL" id="SFL55772.1"/>
    </source>
</evidence>
<feature type="transmembrane region" description="Helical" evidence="7">
    <location>
        <begin position="67"/>
        <end position="91"/>
    </location>
</feature>
<evidence type="ECO:0000313" key="9">
    <source>
        <dbReference type="Proteomes" id="UP000199152"/>
    </source>
</evidence>
<dbReference type="Pfam" id="PF03706">
    <property type="entry name" value="LPG_synthase_TM"/>
    <property type="match status" value="1"/>
</dbReference>
<evidence type="ECO:0000256" key="5">
    <source>
        <dbReference type="ARBA" id="ARBA00023136"/>
    </source>
</evidence>
<evidence type="ECO:0008006" key="10">
    <source>
        <dbReference type="Google" id="ProtNLM"/>
    </source>
</evidence>
<dbReference type="PANTHER" id="PTHR39087">
    <property type="entry name" value="UPF0104 MEMBRANE PROTEIN MJ1595"/>
    <property type="match status" value="1"/>
</dbReference>
<proteinExistence type="predicted"/>
<dbReference type="InParanoid" id="A0A1I4IN47"/>
<keyword evidence="5 7" id="KW-0472">Membrane</keyword>
<dbReference type="OrthoDB" id="5242664at2"/>
<evidence type="ECO:0000256" key="4">
    <source>
        <dbReference type="ARBA" id="ARBA00022989"/>
    </source>
</evidence>
<dbReference type="STRING" id="504800.SAMN04488085_11360"/>
<dbReference type="EMBL" id="FOSW01000013">
    <property type="protein sequence ID" value="SFL55772.1"/>
    <property type="molecule type" value="Genomic_DNA"/>
</dbReference>
<feature type="region of interest" description="Disordered" evidence="6">
    <location>
        <begin position="1"/>
        <end position="26"/>
    </location>
</feature>
<keyword evidence="4 7" id="KW-1133">Transmembrane helix</keyword>
<feature type="transmembrane region" description="Helical" evidence="7">
    <location>
        <begin position="310"/>
        <end position="326"/>
    </location>
</feature>
<evidence type="ECO:0000256" key="6">
    <source>
        <dbReference type="SAM" id="MobiDB-lite"/>
    </source>
</evidence>
<evidence type="ECO:0000256" key="3">
    <source>
        <dbReference type="ARBA" id="ARBA00022692"/>
    </source>
</evidence>
<feature type="transmembrane region" description="Helical" evidence="7">
    <location>
        <begin position="285"/>
        <end position="304"/>
    </location>
</feature>
<evidence type="ECO:0000256" key="1">
    <source>
        <dbReference type="ARBA" id="ARBA00004651"/>
    </source>
</evidence>
<feature type="transmembrane region" description="Helical" evidence="7">
    <location>
        <begin position="177"/>
        <end position="197"/>
    </location>
</feature>
<dbReference type="RefSeq" id="WP_091327868.1">
    <property type="nucleotide sequence ID" value="NZ_FOSW01000013.1"/>
</dbReference>
<sequence length="332" mass="33194">MTAPAPSTPAPATGPTADGAPAAAPAGRWPARRTRAALVTVLVVLAVCVGATQIDAGALEVPAVADWWWACVALLGGALSFPTAAAGLLAVSPVTVRARAAVAAQVAGAATKLVAPASVGVMGLNVRLLTTHGASLPVAAATVATNQVAQVVVTLAALPLVVLGTGWSVTIPWHVVSAWWLVPVLVPVLGATLFTPVRSRVSAACRRAVRGLRPLADVLRSPERVLLALMGCAGLTASLTLCLYACVRALGGDIGLAPAAAVLLIGSALGATLPTPGGVGGVEGAMVASFLAVGLPVGVALPAVLAFRLVTFWLPVPAGLAALAWLRRRRFL</sequence>
<dbReference type="AlphaFoldDB" id="A0A1I4IN47"/>
<evidence type="ECO:0000256" key="7">
    <source>
        <dbReference type="SAM" id="Phobius"/>
    </source>
</evidence>
<dbReference type="InterPro" id="IPR022791">
    <property type="entry name" value="L-PG_synthase/AglD"/>
</dbReference>
<comment type="subcellular location">
    <subcellularLocation>
        <location evidence="1">Cell membrane</location>
        <topology evidence="1">Multi-pass membrane protein</topology>
    </subcellularLocation>
</comment>
<feature type="transmembrane region" description="Helical" evidence="7">
    <location>
        <begin position="256"/>
        <end position="273"/>
    </location>
</feature>
<keyword evidence="9" id="KW-1185">Reference proteome</keyword>
<protein>
    <recommendedName>
        <fullName evidence="10">Lysylphosphatidylglycerol synthase TM region</fullName>
    </recommendedName>
</protein>
<dbReference type="Proteomes" id="UP000199152">
    <property type="component" value="Unassembled WGS sequence"/>
</dbReference>